<protein>
    <recommendedName>
        <fullName evidence="4">Glycosyltransferase RgtA/B/C/D-like domain-containing protein</fullName>
    </recommendedName>
</protein>
<evidence type="ECO:0000313" key="2">
    <source>
        <dbReference type="EMBL" id="CAH0995150.1"/>
    </source>
</evidence>
<dbReference type="EMBL" id="CAKLPY010000001">
    <property type="protein sequence ID" value="CAH0995150.1"/>
    <property type="molecule type" value="Genomic_DNA"/>
</dbReference>
<keyword evidence="3" id="KW-1185">Reference proteome</keyword>
<feature type="transmembrane region" description="Helical" evidence="1">
    <location>
        <begin position="248"/>
        <end position="274"/>
    </location>
</feature>
<name>A0ABN8EUH4_9BACT</name>
<feature type="transmembrane region" description="Helical" evidence="1">
    <location>
        <begin position="157"/>
        <end position="175"/>
    </location>
</feature>
<dbReference type="Proteomes" id="UP000837932">
    <property type="component" value="Unassembled WGS sequence"/>
</dbReference>
<gene>
    <name evidence="2" type="ORF">EMA8858_01270</name>
</gene>
<keyword evidence="1" id="KW-0472">Membrane</keyword>
<sequence>MNSKKVNYIFVALCILLPILYGVFFIRNFTMPLSGGGDVDEWEYVGYYLSENISFKPFPQLIFNHNQTFYPFGTTQVFSDWSLESNYWFAFFYKFFGHGPWLNLYYILSLIVSFLGTFILLKKEFGEYKAFFVGFVVTFLNFYALNKYPHHFNHSTIHWAILSLFTDFILVKRIIFNESISLKWVFLKAFLLITTLGMNLGYICGFALNSFVISFVFVLIVFIKRYIKSDFQLKNYLFAWIKELKQAPLLFFILAIPFIILLFFYLPLVLQIYFEAKTFHLDEANAPHFWSHPLRMLLPYFPYFSALPNPLIEFLKDMPEGLGSGSPGWFCLFLGIVGFFRNRKKYWLVFLPLIILLIISTFYHPNKIPTLKIFPWGAYNRVPSRFTSILPVIFSCFFLPINFKTIPFKKLFFFLITTILVLEVSVVYKFRFSQKPFEFDKDFFAYMHHIKEQKGEAIMDFPFCIVGGDGTGLKENLCPIFTKTCNVYALRRFHEKKVIGGYYSHVHESAIKGFVNGGIGNWMKPDTNSWQFASKIINTFDSQQLEHFVKYFQYNDFVGINVCVDLIPKEMYQQIIENIGKPTHSTVYPGAGKVVFIPRPKGWEKLMNASKAKLIHYPCGC</sequence>
<feature type="transmembrane region" description="Helical" evidence="1">
    <location>
        <begin position="410"/>
        <end position="428"/>
    </location>
</feature>
<feature type="transmembrane region" description="Helical" evidence="1">
    <location>
        <begin position="347"/>
        <end position="365"/>
    </location>
</feature>
<keyword evidence="1" id="KW-0812">Transmembrane</keyword>
<feature type="transmembrane region" description="Helical" evidence="1">
    <location>
        <begin position="385"/>
        <end position="403"/>
    </location>
</feature>
<evidence type="ECO:0000313" key="3">
    <source>
        <dbReference type="Proteomes" id="UP000837932"/>
    </source>
</evidence>
<dbReference type="RefSeq" id="WP_238805547.1">
    <property type="nucleotide sequence ID" value="NZ_CAKLPY010000001.1"/>
</dbReference>
<organism evidence="2 3">
    <name type="scientific">Emticicia aquatica</name>
    <dbReference type="NCBI Taxonomy" id="1681835"/>
    <lineage>
        <taxon>Bacteria</taxon>
        <taxon>Pseudomonadati</taxon>
        <taxon>Bacteroidota</taxon>
        <taxon>Cytophagia</taxon>
        <taxon>Cytophagales</taxon>
        <taxon>Leadbetterellaceae</taxon>
        <taxon>Emticicia</taxon>
    </lineage>
</organism>
<feature type="transmembrane region" description="Helical" evidence="1">
    <location>
        <begin position="128"/>
        <end position="145"/>
    </location>
</feature>
<reference evidence="2" key="1">
    <citation type="submission" date="2021-12" db="EMBL/GenBank/DDBJ databases">
        <authorList>
            <person name="Rodrigo-Torres L."/>
            <person name="Arahal R. D."/>
            <person name="Lucena T."/>
        </authorList>
    </citation>
    <scope>NUCLEOTIDE SEQUENCE</scope>
    <source>
        <strain evidence="2">CECT 8858</strain>
    </source>
</reference>
<feature type="transmembrane region" description="Helical" evidence="1">
    <location>
        <begin position="182"/>
        <end position="200"/>
    </location>
</feature>
<evidence type="ECO:0008006" key="4">
    <source>
        <dbReference type="Google" id="ProtNLM"/>
    </source>
</evidence>
<accession>A0ABN8EUH4</accession>
<feature type="transmembrane region" description="Helical" evidence="1">
    <location>
        <begin position="104"/>
        <end position="121"/>
    </location>
</feature>
<feature type="transmembrane region" description="Helical" evidence="1">
    <location>
        <begin position="206"/>
        <end position="227"/>
    </location>
</feature>
<feature type="transmembrane region" description="Helical" evidence="1">
    <location>
        <begin position="7"/>
        <end position="26"/>
    </location>
</feature>
<comment type="caution">
    <text evidence="2">The sequence shown here is derived from an EMBL/GenBank/DDBJ whole genome shotgun (WGS) entry which is preliminary data.</text>
</comment>
<proteinExistence type="predicted"/>
<evidence type="ECO:0000256" key="1">
    <source>
        <dbReference type="SAM" id="Phobius"/>
    </source>
</evidence>
<feature type="transmembrane region" description="Helical" evidence="1">
    <location>
        <begin position="321"/>
        <end position="340"/>
    </location>
</feature>
<keyword evidence="1" id="KW-1133">Transmembrane helix</keyword>